<dbReference type="CDD" id="cd06257">
    <property type="entry name" value="DnaJ"/>
    <property type="match status" value="1"/>
</dbReference>
<proteinExistence type="predicted"/>
<feature type="domain" description="J" evidence="3">
    <location>
        <begin position="47"/>
        <end position="106"/>
    </location>
</feature>
<name>A0A5C3KXM7_COPMA</name>
<reference evidence="4 5" key="1">
    <citation type="journal article" date="2019" name="Nat. Ecol. Evol.">
        <title>Megaphylogeny resolves global patterns of mushroom evolution.</title>
        <authorList>
            <person name="Varga T."/>
            <person name="Krizsan K."/>
            <person name="Foldi C."/>
            <person name="Dima B."/>
            <person name="Sanchez-Garcia M."/>
            <person name="Sanchez-Ramirez S."/>
            <person name="Szollosi G.J."/>
            <person name="Szarkandi J.G."/>
            <person name="Papp V."/>
            <person name="Albert L."/>
            <person name="Andreopoulos W."/>
            <person name="Angelini C."/>
            <person name="Antonin V."/>
            <person name="Barry K.W."/>
            <person name="Bougher N.L."/>
            <person name="Buchanan P."/>
            <person name="Buyck B."/>
            <person name="Bense V."/>
            <person name="Catcheside P."/>
            <person name="Chovatia M."/>
            <person name="Cooper J."/>
            <person name="Damon W."/>
            <person name="Desjardin D."/>
            <person name="Finy P."/>
            <person name="Geml J."/>
            <person name="Haridas S."/>
            <person name="Hughes K."/>
            <person name="Justo A."/>
            <person name="Karasinski D."/>
            <person name="Kautmanova I."/>
            <person name="Kiss B."/>
            <person name="Kocsube S."/>
            <person name="Kotiranta H."/>
            <person name="LaButti K.M."/>
            <person name="Lechner B.E."/>
            <person name="Liimatainen K."/>
            <person name="Lipzen A."/>
            <person name="Lukacs Z."/>
            <person name="Mihaltcheva S."/>
            <person name="Morgado L.N."/>
            <person name="Niskanen T."/>
            <person name="Noordeloos M.E."/>
            <person name="Ohm R.A."/>
            <person name="Ortiz-Santana B."/>
            <person name="Ovrebo C."/>
            <person name="Racz N."/>
            <person name="Riley R."/>
            <person name="Savchenko A."/>
            <person name="Shiryaev A."/>
            <person name="Soop K."/>
            <person name="Spirin V."/>
            <person name="Szebenyi C."/>
            <person name="Tomsovsky M."/>
            <person name="Tulloss R.E."/>
            <person name="Uehling J."/>
            <person name="Grigoriev I.V."/>
            <person name="Vagvolgyi C."/>
            <person name="Papp T."/>
            <person name="Martin F.M."/>
            <person name="Miettinen O."/>
            <person name="Hibbett D.S."/>
            <person name="Nagy L.G."/>
        </authorList>
    </citation>
    <scope>NUCLEOTIDE SEQUENCE [LARGE SCALE GENOMIC DNA]</scope>
    <source>
        <strain evidence="4 5">CBS 121175</strain>
    </source>
</reference>
<dbReference type="InterPro" id="IPR001623">
    <property type="entry name" value="DnaJ_domain"/>
</dbReference>
<keyword evidence="1" id="KW-0143">Chaperone</keyword>
<dbReference type="SUPFAM" id="SSF46565">
    <property type="entry name" value="Chaperone J-domain"/>
    <property type="match status" value="1"/>
</dbReference>
<dbReference type="PANTHER" id="PTHR44145:SF3">
    <property type="entry name" value="DNAJ HOMOLOG SUBFAMILY A MEMBER 3, MITOCHONDRIAL"/>
    <property type="match status" value="1"/>
</dbReference>
<dbReference type="Gene3D" id="1.10.287.110">
    <property type="entry name" value="DnaJ domain"/>
    <property type="match status" value="1"/>
</dbReference>
<keyword evidence="5" id="KW-1185">Reference proteome</keyword>
<dbReference type="OrthoDB" id="445556at2759"/>
<dbReference type="Pfam" id="PF00226">
    <property type="entry name" value="DnaJ"/>
    <property type="match status" value="1"/>
</dbReference>
<feature type="region of interest" description="Disordered" evidence="2">
    <location>
        <begin position="187"/>
        <end position="221"/>
    </location>
</feature>
<evidence type="ECO:0000313" key="4">
    <source>
        <dbReference type="EMBL" id="TFK25232.1"/>
    </source>
</evidence>
<dbReference type="SMART" id="SM00271">
    <property type="entry name" value="DnaJ"/>
    <property type="match status" value="1"/>
</dbReference>
<protein>
    <submittedName>
        <fullName evidence="4">DnaJ-domain-containing protein</fullName>
    </submittedName>
</protein>
<dbReference type="PANTHER" id="PTHR44145">
    <property type="entry name" value="DNAJ HOMOLOG SUBFAMILY A MEMBER 3, MITOCHONDRIAL"/>
    <property type="match status" value="1"/>
</dbReference>
<dbReference type="InterPro" id="IPR036869">
    <property type="entry name" value="J_dom_sf"/>
</dbReference>
<accession>A0A5C3KXM7</accession>
<evidence type="ECO:0000313" key="5">
    <source>
        <dbReference type="Proteomes" id="UP000307440"/>
    </source>
</evidence>
<dbReference type="STRING" id="230819.A0A5C3KXM7"/>
<dbReference type="InterPro" id="IPR051938">
    <property type="entry name" value="Apopto_cytoskel_mod"/>
</dbReference>
<dbReference type="EMBL" id="ML210189">
    <property type="protein sequence ID" value="TFK25232.1"/>
    <property type="molecule type" value="Genomic_DNA"/>
</dbReference>
<evidence type="ECO:0000256" key="2">
    <source>
        <dbReference type="SAM" id="MobiDB-lite"/>
    </source>
</evidence>
<evidence type="ECO:0000256" key="1">
    <source>
        <dbReference type="ARBA" id="ARBA00023186"/>
    </source>
</evidence>
<sequence>MLSPSLSFCAACRHRRIPGVTRIPSRFLSTPSSSNAQYPFPSHRNPTPHDIFHLPRNATEADIKTRYFELVRLYHPDKPSPVSADIAHQRFQQITNAYDILRGKKASGTIEPDGSNPSVDLRYQTTAAWRTMHKRRSQELYRSGAADEKWKDRIILAGVIGTILFVIHNTWTTRREVMQEAYGRTHRAAESYNHAKQAKREERRTTVEESRLSQEDPPNSR</sequence>
<evidence type="ECO:0000259" key="3">
    <source>
        <dbReference type="PROSITE" id="PS50076"/>
    </source>
</evidence>
<feature type="compositionally biased region" description="Basic and acidic residues" evidence="2">
    <location>
        <begin position="198"/>
        <end position="214"/>
    </location>
</feature>
<gene>
    <name evidence="4" type="ORF">FA15DRAFT_618208</name>
</gene>
<dbReference type="AlphaFoldDB" id="A0A5C3KXM7"/>
<dbReference type="PROSITE" id="PS50076">
    <property type="entry name" value="DNAJ_2"/>
    <property type="match status" value="1"/>
</dbReference>
<organism evidence="4 5">
    <name type="scientific">Coprinopsis marcescibilis</name>
    <name type="common">Agaric fungus</name>
    <name type="synonym">Psathyrella marcescibilis</name>
    <dbReference type="NCBI Taxonomy" id="230819"/>
    <lineage>
        <taxon>Eukaryota</taxon>
        <taxon>Fungi</taxon>
        <taxon>Dikarya</taxon>
        <taxon>Basidiomycota</taxon>
        <taxon>Agaricomycotina</taxon>
        <taxon>Agaricomycetes</taxon>
        <taxon>Agaricomycetidae</taxon>
        <taxon>Agaricales</taxon>
        <taxon>Agaricineae</taxon>
        <taxon>Psathyrellaceae</taxon>
        <taxon>Coprinopsis</taxon>
    </lineage>
</organism>
<dbReference type="Proteomes" id="UP000307440">
    <property type="component" value="Unassembled WGS sequence"/>
</dbReference>
<dbReference type="PRINTS" id="PR00625">
    <property type="entry name" value="JDOMAIN"/>
</dbReference>